<name>A0A7J5BB19_9MICO</name>
<accession>A0A7J5BB19</accession>
<reference evidence="2 3" key="1">
    <citation type="submission" date="2019-09" db="EMBL/GenBank/DDBJ databases">
        <title>Phylogeny of genus Pseudoclavibacter and closely related genus.</title>
        <authorList>
            <person name="Li Y."/>
        </authorList>
    </citation>
    <scope>NUCLEOTIDE SEQUENCE [LARGE SCALE GENOMIC DNA]</scope>
    <source>
        <strain evidence="2 3">KCTC 13959</strain>
    </source>
</reference>
<organism evidence="2 3">
    <name type="scientific">Gulosibacter chungangensis</name>
    <dbReference type="NCBI Taxonomy" id="979746"/>
    <lineage>
        <taxon>Bacteria</taxon>
        <taxon>Bacillati</taxon>
        <taxon>Actinomycetota</taxon>
        <taxon>Actinomycetes</taxon>
        <taxon>Micrococcales</taxon>
        <taxon>Microbacteriaceae</taxon>
        <taxon>Gulosibacter</taxon>
    </lineage>
</organism>
<gene>
    <name evidence="2" type="ORF">F8O05_08640</name>
</gene>
<feature type="region of interest" description="Disordered" evidence="1">
    <location>
        <begin position="377"/>
        <end position="402"/>
    </location>
</feature>
<dbReference type="Proteomes" id="UP000433493">
    <property type="component" value="Unassembled WGS sequence"/>
</dbReference>
<evidence type="ECO:0000313" key="3">
    <source>
        <dbReference type="Proteomes" id="UP000433493"/>
    </source>
</evidence>
<dbReference type="AlphaFoldDB" id="A0A7J5BB19"/>
<evidence type="ECO:0000313" key="2">
    <source>
        <dbReference type="EMBL" id="KAB1643271.1"/>
    </source>
</evidence>
<dbReference type="EMBL" id="WBKB01000004">
    <property type="protein sequence ID" value="KAB1643271.1"/>
    <property type="molecule type" value="Genomic_DNA"/>
</dbReference>
<protein>
    <submittedName>
        <fullName evidence="2">Uncharacterized protein</fullName>
    </submittedName>
</protein>
<proteinExistence type="predicted"/>
<dbReference type="OrthoDB" id="5105319at2"/>
<keyword evidence="3" id="KW-1185">Reference proteome</keyword>
<sequence length="402" mass="42944">MATPRWQQLLAHPEQVDPSGVDIAVIADAGDAGYRATLGSWNKLRFGTDRDAHAAIAYILAEAFEDGRGLEEIASSWQETFPEEIAWRALIGQPSKILTSVFGPKAVAELRSWLESNGSGALPKDAARAARLLRADDRGAVYLELRRMLVNSAEPEELDAAERIADDLLVAAASGTPDRAEVRRTVLAYWGEEPPLDDVPTAEPDPGESPASWEATCELIARSTQPAFADRVIEIVFADDESWNGPGSDAEALVHALGDSAGATADAKLLDIAKAQVPMSGLAVRTLASRRRRLAGAEPELLARLNAIIVGMRDQGILEATPGPKTRLALARDRSADEDPQKVAMTVASALGRSTGDELAPEWASFAAWLAGADLPGPTPVPAASARRRGDDRGRGRLFGRR</sequence>
<comment type="caution">
    <text evidence="2">The sequence shown here is derived from an EMBL/GenBank/DDBJ whole genome shotgun (WGS) entry which is preliminary data.</text>
</comment>
<evidence type="ECO:0000256" key="1">
    <source>
        <dbReference type="SAM" id="MobiDB-lite"/>
    </source>
</evidence>
<dbReference type="RefSeq" id="WP_158052320.1">
    <property type="nucleotide sequence ID" value="NZ_WBKB01000004.1"/>
</dbReference>